<dbReference type="AlphaFoldDB" id="A0AAE3A2M3"/>
<sequence>MSIKTNSLDYVIDKQKIEEKYDIFCLETSEKYIKRGAYILDVSVMCNDIKAIKFESGRKMLLLMSKNLDNKRKLKELLGEVTDGDKFSVLPVAISELKDHLLIQLLLNALGSYDSEFLKCNNLTGHLYCFHPYWIKRGKEKKEDIIWQVPCLEITVTEKLYVNLAVRTFTSERLKKKISFTKRKFEDYPKYIFSANNTLRRRLKGEEETCFILRQLDDRKTTLPFLEFQSLSKYEQSKMGVLNAVITTFNDKYEGICRLGFRKEPITQRVDYSKTVQRENIKRIKNVLNEKGIHIVDQINDAYSDIFCENIRTLLRQKYEIETTLGKRVSRDKLNIVLIHNAEYYNGVNDPHDKNYEGVAVQHITFENFSDSSEFAIATVIHEVIIKKDLGEKKISLFDWEKLGFTQPVSFGMEAEMDDVKRYLIMTVRPDGTFEIKEQEMTLFEINEYTEMIEIFEQARTDSEIVKGVIRFADGSMNVIKDTGLFTIPEIDIIGNLLAEGDNKLRGRVRREELLASCLDIKMFEKDEKKYYCVGTIGEGMHPKIQRGCVIRKLEGFHEAPVKFEKMLPMMNVSFVHNGQLTVIPFPFKYLREYINAIKM</sequence>
<keyword evidence="2" id="KW-1185">Reference proteome</keyword>
<dbReference type="EMBL" id="JAJEPV010000028">
    <property type="protein sequence ID" value="MCC2120219.1"/>
    <property type="molecule type" value="Genomic_DNA"/>
</dbReference>
<organism evidence="1 2">
    <name type="scientific">Waltera acetigignens</name>
    <dbReference type="NCBI Taxonomy" id="2981769"/>
    <lineage>
        <taxon>Bacteria</taxon>
        <taxon>Bacillati</taxon>
        <taxon>Bacillota</taxon>
        <taxon>Clostridia</taxon>
        <taxon>Lachnospirales</taxon>
        <taxon>Lachnospiraceae</taxon>
        <taxon>Waltera</taxon>
    </lineage>
</organism>
<comment type="caution">
    <text evidence="1">The sequence shown here is derived from an EMBL/GenBank/DDBJ whole genome shotgun (WGS) entry which is preliminary data.</text>
</comment>
<proteinExistence type="predicted"/>
<name>A0AAE3A2M3_9FIRM</name>
<dbReference type="RefSeq" id="WP_118502112.1">
    <property type="nucleotide sequence ID" value="NZ_JAJEPV010000028.1"/>
</dbReference>
<reference evidence="1 2" key="1">
    <citation type="submission" date="2021-10" db="EMBL/GenBank/DDBJ databases">
        <title>Anaerobic single-cell dispensing facilitates the cultivation of human gut bacteria.</title>
        <authorList>
            <person name="Afrizal A."/>
        </authorList>
    </citation>
    <scope>NUCLEOTIDE SEQUENCE [LARGE SCALE GENOMIC DNA]</scope>
    <source>
        <strain evidence="1 2">CLA-AA-H273</strain>
    </source>
</reference>
<evidence type="ECO:0000313" key="2">
    <source>
        <dbReference type="Proteomes" id="UP001197795"/>
    </source>
</evidence>
<accession>A0AAE3A2M3</accession>
<dbReference type="Proteomes" id="UP001197795">
    <property type="component" value="Unassembled WGS sequence"/>
</dbReference>
<protein>
    <submittedName>
        <fullName evidence="1">Uncharacterized protein</fullName>
    </submittedName>
</protein>
<evidence type="ECO:0000313" key="1">
    <source>
        <dbReference type="EMBL" id="MCC2120219.1"/>
    </source>
</evidence>
<gene>
    <name evidence="1" type="ORF">LKD75_11605</name>
</gene>